<gene>
    <name evidence="1" type="ORF">BU25DRAFT_418969</name>
</gene>
<organism evidence="1 2">
    <name type="scientific">Macroventuria anomochaeta</name>
    <dbReference type="NCBI Taxonomy" id="301207"/>
    <lineage>
        <taxon>Eukaryota</taxon>
        <taxon>Fungi</taxon>
        <taxon>Dikarya</taxon>
        <taxon>Ascomycota</taxon>
        <taxon>Pezizomycotina</taxon>
        <taxon>Dothideomycetes</taxon>
        <taxon>Pleosporomycetidae</taxon>
        <taxon>Pleosporales</taxon>
        <taxon>Pleosporineae</taxon>
        <taxon>Didymellaceae</taxon>
        <taxon>Macroventuria</taxon>
    </lineage>
</organism>
<proteinExistence type="predicted"/>
<name>A0ACB6SBA5_9PLEO</name>
<reference evidence="1" key="1">
    <citation type="journal article" date="2020" name="Stud. Mycol.">
        <title>101 Dothideomycetes genomes: a test case for predicting lifestyles and emergence of pathogens.</title>
        <authorList>
            <person name="Haridas S."/>
            <person name="Albert R."/>
            <person name="Binder M."/>
            <person name="Bloem J."/>
            <person name="Labutti K."/>
            <person name="Salamov A."/>
            <person name="Andreopoulos B."/>
            <person name="Baker S."/>
            <person name="Barry K."/>
            <person name="Bills G."/>
            <person name="Bluhm B."/>
            <person name="Cannon C."/>
            <person name="Castanera R."/>
            <person name="Culley D."/>
            <person name="Daum C."/>
            <person name="Ezra D."/>
            <person name="Gonzalez J."/>
            <person name="Henrissat B."/>
            <person name="Kuo A."/>
            <person name="Liang C."/>
            <person name="Lipzen A."/>
            <person name="Lutzoni F."/>
            <person name="Magnuson J."/>
            <person name="Mondo S."/>
            <person name="Nolan M."/>
            <person name="Ohm R."/>
            <person name="Pangilinan J."/>
            <person name="Park H.-J."/>
            <person name="Ramirez L."/>
            <person name="Alfaro M."/>
            <person name="Sun H."/>
            <person name="Tritt A."/>
            <person name="Yoshinaga Y."/>
            <person name="Zwiers L.-H."/>
            <person name="Turgeon B."/>
            <person name="Goodwin S."/>
            <person name="Spatafora J."/>
            <person name="Crous P."/>
            <person name="Grigoriev I."/>
        </authorList>
    </citation>
    <scope>NUCLEOTIDE SEQUENCE</scope>
    <source>
        <strain evidence="1">CBS 525.71</strain>
    </source>
</reference>
<dbReference type="EMBL" id="MU006706">
    <property type="protein sequence ID" value="KAF2630599.1"/>
    <property type="molecule type" value="Genomic_DNA"/>
</dbReference>
<accession>A0ACB6SBA5</accession>
<comment type="caution">
    <text evidence="1">The sequence shown here is derived from an EMBL/GenBank/DDBJ whole genome shotgun (WGS) entry which is preliminary data.</text>
</comment>
<evidence type="ECO:0000313" key="2">
    <source>
        <dbReference type="Proteomes" id="UP000799754"/>
    </source>
</evidence>
<evidence type="ECO:0000313" key="1">
    <source>
        <dbReference type="EMBL" id="KAF2630599.1"/>
    </source>
</evidence>
<sequence length="781" mass="89228">MPSRRDFPSRHTTRPLNAHTNHNAEPYVARRSFVEIDAHAFAKHNAISCKDFQPVPLRLRSYTEPLLPISPGSDEYRKIKEGRAQPTWHHVRSGKEELLKNEEEYKKRNADYIEDEPISGPKRLNDSRVDALTQESTVGSFRRWATAKKMCRRVNDAAVKTTSDVHIKFVPHTRFEVALGGNAAVQDFFKTLKQPVAPDEQHKLQGILIVLCLMDRPTKIRLFVDSGICDADLPLVECPCPTGAIGAKVLRSKGNTQRPYMRFKKPADTEDFLKKQWSVLAWRFPEFDGVVSHKDLEDGMILPYLSHKHVSRKGGFGDVYKVEIHPDHCSPKNRSNIFAVKTLISRVHEDFDHERKVLEKLRQTNHSHKHLIALLATYKHNQNYHLIFPWAESDLFGYWERKPAKSKLMEQWIAEQCQGLAEALYKIHRYPTTSGSSIWQPLIDANGVRLPRAIHTIEEGVPFSGILLHGRHGDLKPENILWYPNSESSGPTAHFGILKITDFGGAHFNDKDERALTGRVPKPATYRSPEFDIDHTCSTLCDIWAMGCIFLEFSTWYHGGPKFIEKFTKRRSARDITLRGQWSDTFFITSKQDGKLKARVKDAVKNEIYRIRVECSSFFKELLELVDDNMLVVNPRHKASEHDLHPRVNDGRLHLHASRELVTSRPRRYSQGSTLQKSEPSIQDWKTSKLPSAPAQKPLYRSGSGFIQQALDEMLVKMKATTKPTAKRKRGARTPSPEPSLHSPAAAIPRKFRKGIRATCWKLREALNTLEALADELESNS</sequence>
<protein>
    <submittedName>
        <fullName evidence="1">Kinase-like protein</fullName>
    </submittedName>
</protein>
<dbReference type="Proteomes" id="UP000799754">
    <property type="component" value="Unassembled WGS sequence"/>
</dbReference>
<keyword evidence="2" id="KW-1185">Reference proteome</keyword>